<evidence type="ECO:0000313" key="2">
    <source>
        <dbReference type="EMBL" id="MCL1104067.1"/>
    </source>
</evidence>
<reference evidence="2" key="1">
    <citation type="submission" date="2022-01" db="EMBL/GenBank/DDBJ databases">
        <title>Whole genome-based taxonomy of the Shewanellaceae.</title>
        <authorList>
            <person name="Martin-Rodriguez A.J."/>
        </authorList>
    </citation>
    <scope>NUCLEOTIDE SEQUENCE</scope>
    <source>
        <strain evidence="2">DSM 23803</strain>
    </source>
</reference>
<dbReference type="RefSeq" id="WP_188923803.1">
    <property type="nucleotide sequence ID" value="NZ_BMQI01000003.1"/>
</dbReference>
<evidence type="ECO:0000256" key="1">
    <source>
        <dbReference type="SAM" id="Phobius"/>
    </source>
</evidence>
<feature type="transmembrane region" description="Helical" evidence="1">
    <location>
        <begin position="20"/>
        <end position="43"/>
    </location>
</feature>
<feature type="transmembrane region" description="Helical" evidence="1">
    <location>
        <begin position="63"/>
        <end position="86"/>
    </location>
</feature>
<comment type="caution">
    <text evidence="2">The sequence shown here is derived from an EMBL/GenBank/DDBJ whole genome shotgun (WGS) entry which is preliminary data.</text>
</comment>
<dbReference type="Proteomes" id="UP001139408">
    <property type="component" value="Unassembled WGS sequence"/>
</dbReference>
<keyword evidence="1" id="KW-0472">Membrane</keyword>
<proteinExistence type="predicted"/>
<evidence type="ECO:0000313" key="3">
    <source>
        <dbReference type="Proteomes" id="UP001139408"/>
    </source>
</evidence>
<gene>
    <name evidence="2" type="ORF">L2749_02145</name>
</gene>
<keyword evidence="1" id="KW-1133">Transmembrane helix</keyword>
<dbReference type="AlphaFoldDB" id="A0A9X2CCF5"/>
<dbReference type="EMBL" id="JAKILJ010000003">
    <property type="protein sequence ID" value="MCL1104067.1"/>
    <property type="molecule type" value="Genomic_DNA"/>
</dbReference>
<sequence length="105" mass="11928">MEIHEHYSDEARIQLSFFSFMAIALWVCFGAALTFSIAFHLVISTQIHVEGSEGDVFLFASLMYAFLGFVFSVIGAALIYPVYSFWCERSRGQQVKGKFALVKRE</sequence>
<keyword evidence="1" id="KW-0812">Transmembrane</keyword>
<organism evidence="2 3">
    <name type="scientific">Shewanella algicola</name>
    <dbReference type="NCBI Taxonomy" id="640633"/>
    <lineage>
        <taxon>Bacteria</taxon>
        <taxon>Pseudomonadati</taxon>
        <taxon>Pseudomonadota</taxon>
        <taxon>Gammaproteobacteria</taxon>
        <taxon>Alteromonadales</taxon>
        <taxon>Shewanellaceae</taxon>
        <taxon>Shewanella</taxon>
    </lineage>
</organism>
<accession>A0A9X2CCF5</accession>
<protein>
    <submittedName>
        <fullName evidence="2">Uncharacterized protein</fullName>
    </submittedName>
</protein>
<name>A0A9X2CCF5_9GAMM</name>
<keyword evidence="3" id="KW-1185">Reference proteome</keyword>